<dbReference type="EMBL" id="GBRH01186263">
    <property type="protein sequence ID" value="JAE11633.1"/>
    <property type="molecule type" value="Transcribed_RNA"/>
</dbReference>
<name>A0A0A9FTK9_ARUDO</name>
<evidence type="ECO:0000313" key="1">
    <source>
        <dbReference type="EMBL" id="JAE11633.1"/>
    </source>
</evidence>
<proteinExistence type="predicted"/>
<dbReference type="AlphaFoldDB" id="A0A0A9FTK9"/>
<protein>
    <submittedName>
        <fullName evidence="1">Uncharacterized protein</fullName>
    </submittedName>
</protein>
<sequence length="20" mass="2250">MVVELLAAPLMDLALWYVCV</sequence>
<reference evidence="1" key="2">
    <citation type="journal article" date="2015" name="Data Brief">
        <title>Shoot transcriptome of the giant reed, Arundo donax.</title>
        <authorList>
            <person name="Barrero R.A."/>
            <person name="Guerrero F.D."/>
            <person name="Moolhuijzen P."/>
            <person name="Goolsby J.A."/>
            <person name="Tidwell J."/>
            <person name="Bellgard S.E."/>
            <person name="Bellgard M.I."/>
        </authorList>
    </citation>
    <scope>NUCLEOTIDE SEQUENCE</scope>
    <source>
        <tissue evidence="1">Shoot tissue taken approximately 20 cm above the soil surface</tissue>
    </source>
</reference>
<reference evidence="1" key="1">
    <citation type="submission" date="2014-09" db="EMBL/GenBank/DDBJ databases">
        <authorList>
            <person name="Magalhaes I.L.F."/>
            <person name="Oliveira U."/>
            <person name="Santos F.R."/>
            <person name="Vidigal T.H.D.A."/>
            <person name="Brescovit A.D."/>
            <person name="Santos A.J."/>
        </authorList>
    </citation>
    <scope>NUCLEOTIDE SEQUENCE</scope>
    <source>
        <tissue evidence="1">Shoot tissue taken approximately 20 cm above the soil surface</tissue>
    </source>
</reference>
<accession>A0A0A9FTK9</accession>
<organism evidence="1">
    <name type="scientific">Arundo donax</name>
    <name type="common">Giant reed</name>
    <name type="synonym">Donax arundinaceus</name>
    <dbReference type="NCBI Taxonomy" id="35708"/>
    <lineage>
        <taxon>Eukaryota</taxon>
        <taxon>Viridiplantae</taxon>
        <taxon>Streptophyta</taxon>
        <taxon>Embryophyta</taxon>
        <taxon>Tracheophyta</taxon>
        <taxon>Spermatophyta</taxon>
        <taxon>Magnoliopsida</taxon>
        <taxon>Liliopsida</taxon>
        <taxon>Poales</taxon>
        <taxon>Poaceae</taxon>
        <taxon>PACMAD clade</taxon>
        <taxon>Arundinoideae</taxon>
        <taxon>Arundineae</taxon>
        <taxon>Arundo</taxon>
    </lineage>
</organism>